<proteinExistence type="inferred from homology"/>
<dbReference type="SUPFAM" id="SSF56300">
    <property type="entry name" value="Metallo-dependent phosphatases"/>
    <property type="match status" value="1"/>
</dbReference>
<name>A0A9J6P6Y2_9CLOT</name>
<evidence type="ECO:0000256" key="4">
    <source>
        <dbReference type="HAMAP-Rule" id="MF_01854"/>
    </source>
</evidence>
<dbReference type="AlphaFoldDB" id="A0A9J6P6Y2"/>
<comment type="similarity">
    <text evidence="4">Belongs to the FBPase class 3 family.</text>
</comment>
<evidence type="ECO:0000256" key="2">
    <source>
        <dbReference type="ARBA" id="ARBA00023211"/>
    </source>
</evidence>
<keyword evidence="1 4" id="KW-0378">Hydrolase</keyword>
<sequence>MNNYSIDCLQKNSRYLKLLSKQYPSVAAACTEIINLEAICNLPKGTEHFLTDIHGEYEAFTHVLRNASGVIKRKISDIFGNSLRECEKKSLATLIYYPEQKLDIVKKTEPDMNDWYKITLYKLIEICRNVSSKYTRSKVRKALPKDFRYIIEELLHENENGLNKQEYYNQIIDSIINIDRAREFIIALCKLIQRLAIDNLHILGDLYDRGPGAHIIMDELIDYHSVDIQWGNHDIIWMGAGAGNKACMANVIRISARYANLDTIEEGYGINMLPLATFALEHYNDDPCSSFHPKIANESHYNDKDIKLLAKMHKAISILQFKLEGQTIKRHPEFKMNNRLLLDKINFKNNTIIIEDKEYPLNDRDFPTIDPKSPYDLTSDESDLLDKLTLSFKNSEKLQRHIRFLYSNGSMYLKYNSNLLYHGCIPMNEDGDFTEICYQDNNFKGDELLNLFDRLAREAYFGKSENKEFALDVLWYLWCGPNSPLFGKDKMTTFERYFIDDKSSHIENKNPYFTLRNDESMCKKVLSEFHLNPSESHIINGHVPVKTKNGESPIKANGKLLVIDGGFSKAYQPQTGIAGYTLIYNSLGLMLASHEPFESIQKAISEEKDILSTTIILEKNFKRIRVSDTDKGKELHDQIDDLKMLLAAYRKGVIKEK</sequence>
<reference evidence="5" key="2">
    <citation type="submission" date="2021-04" db="EMBL/GenBank/DDBJ databases">
        <authorList>
            <person name="Dong X."/>
        </authorList>
    </citation>
    <scope>NUCLEOTIDE SEQUENCE</scope>
    <source>
        <strain evidence="5">ZWT</strain>
    </source>
</reference>
<keyword evidence="2 4" id="KW-0464">Manganese</keyword>
<comment type="pathway">
    <text evidence="4">Carbohydrate biosynthesis; gluconeogenesis.</text>
</comment>
<dbReference type="EMBL" id="JAGSOJ010000004">
    <property type="protein sequence ID" value="MCM1992020.1"/>
    <property type="molecule type" value="Genomic_DNA"/>
</dbReference>
<protein>
    <recommendedName>
        <fullName evidence="4">Fructose-1,6-bisphosphatase class 3</fullName>
        <shortName evidence="4">FBPase class 3</shortName>
        <ecNumber evidence="4">3.1.3.11</ecNumber>
    </recommendedName>
    <alternativeName>
        <fullName evidence="4">D-fructose-1,6-bisphosphate 1-phosphohydrolase class 3</fullName>
    </alternativeName>
</protein>
<dbReference type="PIRSF" id="PIRSF000906">
    <property type="entry name" value="FBPtase_Bacill"/>
    <property type="match status" value="1"/>
</dbReference>
<dbReference type="GO" id="GO:0042132">
    <property type="term" value="F:fructose 1,6-bisphosphate 1-phosphatase activity"/>
    <property type="evidence" value="ECO:0007669"/>
    <property type="project" value="UniProtKB-UniRule"/>
</dbReference>
<organism evidence="5 6">
    <name type="scientific">Oceanirhabdus seepicola</name>
    <dbReference type="NCBI Taxonomy" id="2828781"/>
    <lineage>
        <taxon>Bacteria</taxon>
        <taxon>Bacillati</taxon>
        <taxon>Bacillota</taxon>
        <taxon>Clostridia</taxon>
        <taxon>Eubacteriales</taxon>
        <taxon>Clostridiaceae</taxon>
        <taxon>Oceanirhabdus</taxon>
    </lineage>
</organism>
<evidence type="ECO:0000313" key="5">
    <source>
        <dbReference type="EMBL" id="MCM1992020.1"/>
    </source>
</evidence>
<evidence type="ECO:0000313" key="6">
    <source>
        <dbReference type="Proteomes" id="UP001056429"/>
    </source>
</evidence>
<dbReference type="GO" id="GO:0006094">
    <property type="term" value="P:gluconeogenesis"/>
    <property type="evidence" value="ECO:0007669"/>
    <property type="project" value="UniProtKB-UniRule"/>
</dbReference>
<evidence type="ECO:0000256" key="3">
    <source>
        <dbReference type="ARBA" id="ARBA00023277"/>
    </source>
</evidence>
<gene>
    <name evidence="4" type="primary">fbp</name>
    <name evidence="5" type="ORF">KDK92_19940</name>
</gene>
<dbReference type="Pfam" id="PF06874">
    <property type="entry name" value="FBPase_2"/>
    <property type="match status" value="1"/>
</dbReference>
<keyword evidence="6" id="KW-1185">Reference proteome</keyword>
<comment type="catalytic activity">
    <reaction evidence="4">
        <text>beta-D-fructose 1,6-bisphosphate + H2O = beta-D-fructose 6-phosphate + phosphate</text>
        <dbReference type="Rhea" id="RHEA:11064"/>
        <dbReference type="ChEBI" id="CHEBI:15377"/>
        <dbReference type="ChEBI" id="CHEBI:32966"/>
        <dbReference type="ChEBI" id="CHEBI:43474"/>
        <dbReference type="ChEBI" id="CHEBI:57634"/>
        <dbReference type="EC" id="3.1.3.11"/>
    </reaction>
</comment>
<evidence type="ECO:0000256" key="1">
    <source>
        <dbReference type="ARBA" id="ARBA00022801"/>
    </source>
</evidence>
<dbReference type="EC" id="3.1.3.11" evidence="4"/>
<dbReference type="InterPro" id="IPR029052">
    <property type="entry name" value="Metallo-depent_PP-like"/>
</dbReference>
<dbReference type="InterPro" id="IPR009164">
    <property type="entry name" value="FBPtase_class3"/>
</dbReference>
<dbReference type="HAMAP" id="MF_01854">
    <property type="entry name" value="FBPase_class3"/>
    <property type="match status" value="1"/>
</dbReference>
<accession>A0A9J6P6Y2</accession>
<comment type="caution">
    <text evidence="5">The sequence shown here is derived from an EMBL/GenBank/DDBJ whole genome shotgun (WGS) entry which is preliminary data.</text>
</comment>
<reference evidence="5" key="1">
    <citation type="journal article" date="2021" name="mSystems">
        <title>Bacteria and Archaea Synergistically Convert Glycine Betaine to Biogenic Methane in the Formosa Cold Seep of the South China Sea.</title>
        <authorList>
            <person name="Li L."/>
            <person name="Zhang W."/>
            <person name="Zhang S."/>
            <person name="Song L."/>
            <person name="Sun Q."/>
            <person name="Zhang H."/>
            <person name="Xiang H."/>
            <person name="Dong X."/>
        </authorList>
    </citation>
    <scope>NUCLEOTIDE SEQUENCE</scope>
    <source>
        <strain evidence="5">ZWT</strain>
    </source>
</reference>
<dbReference type="RefSeq" id="WP_250861150.1">
    <property type="nucleotide sequence ID" value="NZ_JAGSOJ010000004.1"/>
</dbReference>
<dbReference type="Proteomes" id="UP001056429">
    <property type="component" value="Unassembled WGS sequence"/>
</dbReference>
<keyword evidence="3 4" id="KW-0119">Carbohydrate metabolism</keyword>
<comment type="cofactor">
    <cofactor evidence="4">
        <name>Mn(2+)</name>
        <dbReference type="ChEBI" id="CHEBI:29035"/>
    </cofactor>
</comment>